<evidence type="ECO:0000256" key="1">
    <source>
        <dbReference type="SAM" id="Phobius"/>
    </source>
</evidence>
<gene>
    <name evidence="2" type="ORF">DI396_11930</name>
</gene>
<protein>
    <submittedName>
        <fullName evidence="2">Uncharacterized protein</fullName>
    </submittedName>
</protein>
<accession>A0A2V4MNX8</accession>
<keyword evidence="3" id="KW-1185">Reference proteome</keyword>
<evidence type="ECO:0000313" key="2">
    <source>
        <dbReference type="EMBL" id="PYC47249.1"/>
    </source>
</evidence>
<name>A0A2V4MNX8_9RHOB</name>
<feature type="transmembrane region" description="Helical" evidence="1">
    <location>
        <begin position="46"/>
        <end position="71"/>
    </location>
</feature>
<keyword evidence="1" id="KW-1133">Transmembrane helix</keyword>
<dbReference type="AlphaFoldDB" id="A0A2V4MNX8"/>
<reference evidence="2 3" key="1">
    <citation type="submission" date="2018-05" db="EMBL/GenBank/DDBJ databases">
        <title>Oceanovita maritima gen. nov., sp. nov., a marine bacterium in the family Rhodobacteraceae isolated from surface seawater of Lundu port Xiamen, China.</title>
        <authorList>
            <person name="Hetharua B.H."/>
            <person name="Min D."/>
            <person name="Liao H."/>
            <person name="Tian Y."/>
        </authorList>
    </citation>
    <scope>NUCLEOTIDE SEQUENCE [LARGE SCALE GENOMIC DNA]</scope>
    <source>
        <strain evidence="2 3">FSX-11</strain>
    </source>
</reference>
<sequence length="114" mass="11613">MIRQLKASVSEKLFKLAGYTRDTKTGQWSAGVASGVGALALGAKSLLAVLGISAVTHSSGAAIITAGSGYVAGTMGIGASIIAIFSWFFVVPLFLICSGIGLFVLLTKSKETDT</sequence>
<proteinExistence type="predicted"/>
<comment type="caution">
    <text evidence="2">The sequence shown here is derived from an EMBL/GenBank/DDBJ whole genome shotgun (WGS) entry which is preliminary data.</text>
</comment>
<dbReference type="Proteomes" id="UP000248012">
    <property type="component" value="Unassembled WGS sequence"/>
</dbReference>
<dbReference type="EMBL" id="QFVT01000007">
    <property type="protein sequence ID" value="PYC47249.1"/>
    <property type="molecule type" value="Genomic_DNA"/>
</dbReference>
<organism evidence="2 3">
    <name type="scientific">Litorivita pollutaquae</name>
    <dbReference type="NCBI Taxonomy" id="2200892"/>
    <lineage>
        <taxon>Bacteria</taxon>
        <taxon>Pseudomonadati</taxon>
        <taxon>Pseudomonadota</taxon>
        <taxon>Alphaproteobacteria</taxon>
        <taxon>Rhodobacterales</taxon>
        <taxon>Paracoccaceae</taxon>
        <taxon>Litorivita</taxon>
    </lineage>
</organism>
<keyword evidence="1" id="KW-0472">Membrane</keyword>
<keyword evidence="1" id="KW-0812">Transmembrane</keyword>
<feature type="transmembrane region" description="Helical" evidence="1">
    <location>
        <begin position="77"/>
        <end position="106"/>
    </location>
</feature>
<evidence type="ECO:0000313" key="3">
    <source>
        <dbReference type="Proteomes" id="UP000248012"/>
    </source>
</evidence>